<dbReference type="InterPro" id="IPR051795">
    <property type="entry name" value="Glycosyl_Hydrlase_43"/>
</dbReference>
<feature type="domain" description="Beta-xylosidase C-terminal Concanavalin A-like" evidence="7">
    <location>
        <begin position="353"/>
        <end position="531"/>
    </location>
</feature>
<evidence type="ECO:0000256" key="1">
    <source>
        <dbReference type="ARBA" id="ARBA00009865"/>
    </source>
</evidence>
<keyword evidence="9" id="KW-1185">Reference proteome</keyword>
<dbReference type="Pfam" id="PF04616">
    <property type="entry name" value="Glyco_hydro_43"/>
    <property type="match status" value="2"/>
</dbReference>
<evidence type="ECO:0000256" key="5">
    <source>
        <dbReference type="PIRSR" id="PIRSR606710-2"/>
    </source>
</evidence>
<dbReference type="SUPFAM" id="SSF75005">
    <property type="entry name" value="Arabinanase/levansucrase/invertase"/>
    <property type="match status" value="1"/>
</dbReference>
<dbReference type="InterPro" id="IPR023296">
    <property type="entry name" value="Glyco_hydro_beta-prop_sf"/>
</dbReference>
<evidence type="ECO:0000256" key="4">
    <source>
        <dbReference type="PIRSR" id="PIRSR606710-1"/>
    </source>
</evidence>
<dbReference type="Gene3D" id="2.115.10.20">
    <property type="entry name" value="Glycosyl hydrolase domain, family 43"/>
    <property type="match status" value="1"/>
</dbReference>
<dbReference type="InterPro" id="IPR013320">
    <property type="entry name" value="ConA-like_dom_sf"/>
</dbReference>
<dbReference type="Gene3D" id="2.60.120.200">
    <property type="match status" value="1"/>
</dbReference>
<dbReference type="GO" id="GO:0004553">
    <property type="term" value="F:hydrolase activity, hydrolyzing O-glycosyl compounds"/>
    <property type="evidence" value="ECO:0007669"/>
    <property type="project" value="InterPro"/>
</dbReference>
<accession>A0A9W8WQE7</accession>
<keyword evidence="2 6" id="KW-0378">Hydrolase</keyword>
<feature type="active site" description="Proton acceptor" evidence="4">
    <location>
        <position position="17"/>
    </location>
</feature>
<dbReference type="AlphaFoldDB" id="A0A9W8WQE7"/>
<dbReference type="EMBL" id="JAPEUV010000184">
    <property type="protein sequence ID" value="KAJ4330645.1"/>
    <property type="molecule type" value="Genomic_DNA"/>
</dbReference>
<dbReference type="OrthoDB" id="408373at2759"/>
<sequence length="540" mass="59621">MGSDGQVNPIIPGFAPDPSLVLVDDTYYLVTSTFHVFPGLPIYTSKDLVHWKQIGMCRLILTEALILQGIGNAINRTEQLSFAKSQALIFHSEEEGHMVAQGGLYAPTIRYQDGTFYVVCTNVIRNGGDGSRDEMHNFIVSTKDIYGSKWSNPVFFEFDGIDTSLFWDTDGKAYITGSKSPGPMTKITIFEVNPATGEKLSEETQLWSGTGGIYPEGPHIYLRNGFYYLMISEGGTYEDHSIVMARSRSILGPYEPCPENPILSATGTNEYVQCTGHCEAFEDKNGEWWGVCLGIRMAEKQLYGLGRETYLVKGHWNSDGWLKFDLAKTNLSVPGVELRVAEKLDASAGSDLLYIRDPDLSRYTFSSGSYELTASAHDFTSPDASPSFIGKRQRLMEGASTVVLGNMSASTSDSAAVNAGLAVYKDEHRFLRISRSTMTNKVVFQVFNKAKQVDRSAEHQLEGSFKDIKFTIAYTEKEYHAYFSVNGEEAVEIGRAEAMELSAKDFVGPIVGVFAISKDDSAGKTRFDSFVVDNAMHNGT</sequence>
<comment type="caution">
    <text evidence="8">The sequence shown here is derived from an EMBL/GenBank/DDBJ whole genome shotgun (WGS) entry which is preliminary data.</text>
</comment>
<evidence type="ECO:0000256" key="6">
    <source>
        <dbReference type="RuleBase" id="RU361187"/>
    </source>
</evidence>
<reference evidence="8" key="1">
    <citation type="submission" date="2022-10" db="EMBL/GenBank/DDBJ databases">
        <title>Tapping the CABI collections for fungal endophytes: first genome assemblies for Collariella, Neodidymelliopsis, Ascochyta clinopodiicola, Didymella pomorum, Didymosphaeria variabile, Neocosmospora piperis and Neocucurbitaria cava.</title>
        <authorList>
            <person name="Hill R."/>
        </authorList>
    </citation>
    <scope>NUCLEOTIDE SEQUENCE</scope>
    <source>
        <strain evidence="8">IMI 360193</strain>
    </source>
</reference>
<feature type="site" description="Important for catalytic activity, responsible for pKa modulation of the active site Glu and correct orientation of both the proton donor and substrate" evidence="5">
    <location>
        <position position="162"/>
    </location>
</feature>
<comment type="similarity">
    <text evidence="1 6">Belongs to the glycosyl hydrolase 43 family.</text>
</comment>
<protein>
    <recommendedName>
        <fullName evidence="7">Beta-xylosidase C-terminal Concanavalin A-like domain-containing protein</fullName>
    </recommendedName>
</protein>
<evidence type="ECO:0000256" key="3">
    <source>
        <dbReference type="ARBA" id="ARBA00023295"/>
    </source>
</evidence>
<evidence type="ECO:0000313" key="8">
    <source>
        <dbReference type="EMBL" id="KAJ4330645.1"/>
    </source>
</evidence>
<dbReference type="CDD" id="cd18617">
    <property type="entry name" value="GH43_XynB-like"/>
    <property type="match status" value="1"/>
</dbReference>
<dbReference type="Proteomes" id="UP001140562">
    <property type="component" value="Unassembled WGS sequence"/>
</dbReference>
<gene>
    <name evidence="8" type="ORF">N0V87_009830</name>
</gene>
<name>A0A9W8WQE7_9PLEO</name>
<dbReference type="SUPFAM" id="SSF49899">
    <property type="entry name" value="Concanavalin A-like lectins/glucanases"/>
    <property type="match status" value="1"/>
</dbReference>
<dbReference type="Pfam" id="PF17851">
    <property type="entry name" value="GH43_C2"/>
    <property type="match status" value="1"/>
</dbReference>
<dbReference type="PANTHER" id="PTHR42812:SF12">
    <property type="entry name" value="BETA-XYLOSIDASE-RELATED"/>
    <property type="match status" value="1"/>
</dbReference>
<evidence type="ECO:0000256" key="2">
    <source>
        <dbReference type="ARBA" id="ARBA00022801"/>
    </source>
</evidence>
<dbReference type="GO" id="GO:0005975">
    <property type="term" value="P:carbohydrate metabolic process"/>
    <property type="evidence" value="ECO:0007669"/>
    <property type="project" value="InterPro"/>
</dbReference>
<organism evidence="8 9">
    <name type="scientific">Didymella glomerata</name>
    <dbReference type="NCBI Taxonomy" id="749621"/>
    <lineage>
        <taxon>Eukaryota</taxon>
        <taxon>Fungi</taxon>
        <taxon>Dikarya</taxon>
        <taxon>Ascomycota</taxon>
        <taxon>Pezizomycotina</taxon>
        <taxon>Dothideomycetes</taxon>
        <taxon>Pleosporomycetidae</taxon>
        <taxon>Pleosporales</taxon>
        <taxon>Pleosporineae</taxon>
        <taxon>Didymellaceae</taxon>
        <taxon>Didymella</taxon>
    </lineage>
</organism>
<feature type="active site" description="Proton donor" evidence="4">
    <location>
        <position position="216"/>
    </location>
</feature>
<proteinExistence type="inferred from homology"/>
<evidence type="ECO:0000259" key="7">
    <source>
        <dbReference type="Pfam" id="PF17851"/>
    </source>
</evidence>
<dbReference type="PANTHER" id="PTHR42812">
    <property type="entry name" value="BETA-XYLOSIDASE"/>
    <property type="match status" value="1"/>
</dbReference>
<dbReference type="InterPro" id="IPR006710">
    <property type="entry name" value="Glyco_hydro_43"/>
</dbReference>
<evidence type="ECO:0000313" key="9">
    <source>
        <dbReference type="Proteomes" id="UP001140562"/>
    </source>
</evidence>
<keyword evidence="3 6" id="KW-0326">Glycosidase</keyword>
<dbReference type="InterPro" id="IPR041542">
    <property type="entry name" value="GH43_C2"/>
</dbReference>